<evidence type="ECO:0000313" key="2">
    <source>
        <dbReference type="Proteomes" id="UP000824782"/>
    </source>
</evidence>
<gene>
    <name evidence="1" type="ORF">GDO81_025971</name>
</gene>
<organism evidence="1 2">
    <name type="scientific">Engystomops pustulosus</name>
    <name type="common">Tungara frog</name>
    <name type="synonym">Physalaemus pustulosus</name>
    <dbReference type="NCBI Taxonomy" id="76066"/>
    <lineage>
        <taxon>Eukaryota</taxon>
        <taxon>Metazoa</taxon>
        <taxon>Chordata</taxon>
        <taxon>Craniata</taxon>
        <taxon>Vertebrata</taxon>
        <taxon>Euteleostomi</taxon>
        <taxon>Amphibia</taxon>
        <taxon>Batrachia</taxon>
        <taxon>Anura</taxon>
        <taxon>Neobatrachia</taxon>
        <taxon>Hyloidea</taxon>
        <taxon>Leptodactylidae</taxon>
        <taxon>Leiuperinae</taxon>
        <taxon>Engystomops</taxon>
    </lineage>
</organism>
<protein>
    <submittedName>
        <fullName evidence="1">Uncharacterized protein</fullName>
    </submittedName>
</protein>
<proteinExistence type="predicted"/>
<reference evidence="1" key="1">
    <citation type="thesis" date="2020" institute="ProQuest LLC" country="789 East Eisenhower Parkway, Ann Arbor, MI, USA">
        <title>Comparative Genomics and Chromosome Evolution.</title>
        <authorList>
            <person name="Mudd A.B."/>
        </authorList>
    </citation>
    <scope>NUCLEOTIDE SEQUENCE</scope>
    <source>
        <strain evidence="1">237g6f4</strain>
        <tissue evidence="1">Blood</tissue>
    </source>
</reference>
<keyword evidence="2" id="KW-1185">Reference proteome</keyword>
<dbReference type="EMBL" id="WNYA01004338">
    <property type="protein sequence ID" value="KAG8542859.1"/>
    <property type="molecule type" value="Genomic_DNA"/>
</dbReference>
<name>A0AAV6YZW3_ENGPU</name>
<comment type="caution">
    <text evidence="1">The sequence shown here is derived from an EMBL/GenBank/DDBJ whole genome shotgun (WGS) entry which is preliminary data.</text>
</comment>
<sequence>MSIHLSGIRQRRESALLHNYCIFKCLTWFIKTSENVHADVILDPNYLAIFGNAHKMADLTKIWHSCGNLHKLCHFYGFGNNLYIVMHTLKIRGSCNNFSPFDRALL</sequence>
<dbReference type="Proteomes" id="UP000824782">
    <property type="component" value="Unassembled WGS sequence"/>
</dbReference>
<accession>A0AAV6YZW3</accession>
<evidence type="ECO:0000313" key="1">
    <source>
        <dbReference type="EMBL" id="KAG8542859.1"/>
    </source>
</evidence>
<dbReference type="AlphaFoldDB" id="A0AAV6YZW3"/>